<keyword evidence="1" id="KW-0175">Coiled coil</keyword>
<dbReference type="OrthoDB" id="7883633at2759"/>
<dbReference type="RefSeq" id="XP_016990425.2">
    <property type="nucleotide sequence ID" value="XM_017134936.2"/>
</dbReference>
<gene>
    <name evidence="2" type="primary">LOC108052535</name>
</gene>
<evidence type="ECO:0000313" key="2">
    <source>
        <dbReference type="RefSeq" id="XP_016990425.1"/>
    </source>
</evidence>
<accession>A0A6P4FIV1</accession>
<sequence length="184" mass="21095">MNMRGSVAVRSMFLDCLRENAANMRLEHEDLGRRIAISLANSRKTLANIESMNLELQKMKETIHNALNNIQKDATYENKSCRMLLRILVIVVNEFDLEAELDPKIVTRMFIDKSFQPALEETLKPVDDSNVDHNGRTVCSQNNIDMAEFHDEPKPRDASEDNSNLVDMEIIESVNESMSHINFQ</sequence>
<organism evidence="2">
    <name type="scientific">Drosophila rhopaloa</name>
    <name type="common">Fruit fly</name>
    <dbReference type="NCBI Taxonomy" id="1041015"/>
    <lineage>
        <taxon>Eukaryota</taxon>
        <taxon>Metazoa</taxon>
        <taxon>Ecdysozoa</taxon>
        <taxon>Arthropoda</taxon>
        <taxon>Hexapoda</taxon>
        <taxon>Insecta</taxon>
        <taxon>Pterygota</taxon>
        <taxon>Neoptera</taxon>
        <taxon>Endopterygota</taxon>
        <taxon>Diptera</taxon>
        <taxon>Brachycera</taxon>
        <taxon>Muscomorpha</taxon>
        <taxon>Ephydroidea</taxon>
        <taxon>Drosophilidae</taxon>
        <taxon>Drosophila</taxon>
        <taxon>Sophophora</taxon>
    </lineage>
</organism>
<dbReference type="AlphaFoldDB" id="A0A6P4FIV1"/>
<name>A0A6P4FIV1_DRORH</name>
<evidence type="ECO:0000256" key="1">
    <source>
        <dbReference type="SAM" id="Coils"/>
    </source>
</evidence>
<protein>
    <submittedName>
        <fullName evidence="2">Uncharacterized protein LOC108052535</fullName>
    </submittedName>
</protein>
<feature type="coiled-coil region" evidence="1">
    <location>
        <begin position="14"/>
        <end position="69"/>
    </location>
</feature>
<dbReference type="RefSeq" id="XP_016990425.1">
    <property type="nucleotide sequence ID" value="XM_017134936.1"/>
</dbReference>
<reference evidence="2" key="1">
    <citation type="submission" date="2025-08" db="UniProtKB">
        <authorList>
            <consortium name="RefSeq"/>
        </authorList>
    </citation>
    <scope>IDENTIFICATION</scope>
</reference>
<proteinExistence type="predicted"/>
<dbReference type="GeneID" id="108052535"/>